<dbReference type="STRING" id="1618446.UV61_C0006G0019"/>
<evidence type="ECO:0000256" key="5">
    <source>
        <dbReference type="ARBA" id="ARBA00022692"/>
    </source>
</evidence>
<feature type="transmembrane region" description="Helical" evidence="8">
    <location>
        <begin position="195"/>
        <end position="223"/>
    </location>
</feature>
<evidence type="ECO:0000256" key="8">
    <source>
        <dbReference type="SAM" id="Phobius"/>
    </source>
</evidence>
<comment type="subcellular location">
    <subcellularLocation>
        <location evidence="1">Cell membrane</location>
        <topology evidence="1">Multi-pass membrane protein</topology>
    </subcellularLocation>
</comment>
<organism evidence="9 10">
    <name type="scientific">Candidatus Gottesmanbacteria bacterium GW2011_GWB1_43_11</name>
    <dbReference type="NCBI Taxonomy" id="1618446"/>
    <lineage>
        <taxon>Bacteria</taxon>
        <taxon>Candidatus Gottesmaniibacteriota</taxon>
    </lineage>
</organism>
<dbReference type="PANTHER" id="PTHR21716:SF53">
    <property type="entry name" value="PERMEASE PERM-RELATED"/>
    <property type="match status" value="1"/>
</dbReference>
<accession>A0A0G1FJ01</accession>
<feature type="transmembrane region" description="Helical" evidence="8">
    <location>
        <begin position="279"/>
        <end position="310"/>
    </location>
</feature>
<evidence type="ECO:0000256" key="7">
    <source>
        <dbReference type="ARBA" id="ARBA00023136"/>
    </source>
</evidence>
<keyword evidence="7 8" id="KW-0472">Membrane</keyword>
<feature type="transmembrane region" description="Helical" evidence="8">
    <location>
        <begin position="57"/>
        <end position="82"/>
    </location>
</feature>
<evidence type="ECO:0000313" key="9">
    <source>
        <dbReference type="EMBL" id="KKS86818.1"/>
    </source>
</evidence>
<dbReference type="EMBL" id="LCFD01000006">
    <property type="protein sequence ID" value="KKS86818.1"/>
    <property type="molecule type" value="Genomic_DNA"/>
</dbReference>
<feature type="transmembrane region" description="Helical" evidence="8">
    <location>
        <begin position="235"/>
        <end position="259"/>
    </location>
</feature>
<evidence type="ECO:0000256" key="4">
    <source>
        <dbReference type="ARBA" id="ARBA00022475"/>
    </source>
</evidence>
<evidence type="ECO:0000256" key="6">
    <source>
        <dbReference type="ARBA" id="ARBA00022989"/>
    </source>
</evidence>
<dbReference type="Pfam" id="PF01594">
    <property type="entry name" value="AI-2E_transport"/>
    <property type="match status" value="1"/>
</dbReference>
<dbReference type="Proteomes" id="UP000034050">
    <property type="component" value="Unassembled WGS sequence"/>
</dbReference>
<dbReference type="GO" id="GO:0055085">
    <property type="term" value="P:transmembrane transport"/>
    <property type="evidence" value="ECO:0007669"/>
    <property type="project" value="TreeGrafter"/>
</dbReference>
<dbReference type="InterPro" id="IPR002549">
    <property type="entry name" value="AI-2E-like"/>
</dbReference>
<gene>
    <name evidence="9" type="ORF">UV61_C0006G0019</name>
</gene>
<dbReference type="GO" id="GO:0005886">
    <property type="term" value="C:plasma membrane"/>
    <property type="evidence" value="ECO:0007669"/>
    <property type="project" value="UniProtKB-SubCell"/>
</dbReference>
<evidence type="ECO:0008006" key="11">
    <source>
        <dbReference type="Google" id="ProtNLM"/>
    </source>
</evidence>
<sequence length="323" mass="34991">MPSKLEISPKTLLWLALILGLGWLVIRIRDILTLLFVAFIFMSALRPSVEKLEGLKLPRFVAILGVYLVVISILVMFGTLIFPPLVAQSVKLMANLPYYLRQTAPFINIDIDTIISEFAPLSQNLARVTFSVVSDIVTIFTLAVFVFYFLLEIKKLEQYLEIFVGKESARKIGGIIGLIEIRLGAWVRGELTLGLIIGITSYLGLTLLGVSYALPLALVAGVLEMVPIIGPIISAIPAVLVALTISPGLALTVAALYFIIQQLENNLIVPSVMQKAVGIPPLVTLLALMVGGRLGGTVGIILAVPILLAVETVLRELNIAKND</sequence>
<feature type="transmembrane region" description="Helical" evidence="8">
    <location>
        <begin position="12"/>
        <end position="45"/>
    </location>
</feature>
<dbReference type="AlphaFoldDB" id="A0A0G1FJ01"/>
<dbReference type="PANTHER" id="PTHR21716">
    <property type="entry name" value="TRANSMEMBRANE PROTEIN"/>
    <property type="match status" value="1"/>
</dbReference>
<keyword evidence="5 8" id="KW-0812">Transmembrane</keyword>
<comment type="caution">
    <text evidence="9">The sequence shown here is derived from an EMBL/GenBank/DDBJ whole genome shotgun (WGS) entry which is preliminary data.</text>
</comment>
<keyword evidence="4" id="KW-1003">Cell membrane</keyword>
<feature type="transmembrane region" description="Helical" evidence="8">
    <location>
        <begin position="128"/>
        <end position="151"/>
    </location>
</feature>
<keyword evidence="3" id="KW-0813">Transport</keyword>
<evidence type="ECO:0000256" key="1">
    <source>
        <dbReference type="ARBA" id="ARBA00004651"/>
    </source>
</evidence>
<proteinExistence type="inferred from homology"/>
<name>A0A0G1FJ01_9BACT</name>
<evidence type="ECO:0000256" key="2">
    <source>
        <dbReference type="ARBA" id="ARBA00009773"/>
    </source>
</evidence>
<evidence type="ECO:0000256" key="3">
    <source>
        <dbReference type="ARBA" id="ARBA00022448"/>
    </source>
</evidence>
<comment type="similarity">
    <text evidence="2">Belongs to the autoinducer-2 exporter (AI-2E) (TC 2.A.86) family.</text>
</comment>
<keyword evidence="6 8" id="KW-1133">Transmembrane helix</keyword>
<protein>
    <recommendedName>
        <fullName evidence="11">Permease</fullName>
    </recommendedName>
</protein>
<reference evidence="9 10" key="1">
    <citation type="journal article" date="2015" name="Nature">
        <title>rRNA introns, odd ribosomes, and small enigmatic genomes across a large radiation of phyla.</title>
        <authorList>
            <person name="Brown C.T."/>
            <person name="Hug L.A."/>
            <person name="Thomas B.C."/>
            <person name="Sharon I."/>
            <person name="Castelle C.J."/>
            <person name="Singh A."/>
            <person name="Wilkins M.J."/>
            <person name="Williams K.H."/>
            <person name="Banfield J.F."/>
        </authorList>
    </citation>
    <scope>NUCLEOTIDE SEQUENCE [LARGE SCALE GENOMIC DNA]</scope>
</reference>
<evidence type="ECO:0000313" key="10">
    <source>
        <dbReference type="Proteomes" id="UP000034050"/>
    </source>
</evidence>